<dbReference type="Gene3D" id="2.30.40.10">
    <property type="entry name" value="Urease, subunit C, domain 1"/>
    <property type="match status" value="1"/>
</dbReference>
<dbReference type="Pfam" id="PF13382">
    <property type="entry name" value="Adenine_deam_C"/>
    <property type="match status" value="1"/>
</dbReference>
<dbReference type="EC" id="3.5.4.2" evidence="2 6"/>
<dbReference type="EMBL" id="DVOG01000094">
    <property type="protein sequence ID" value="HIV04233.1"/>
    <property type="molecule type" value="Genomic_DNA"/>
</dbReference>
<protein>
    <recommendedName>
        <fullName evidence="2 6">Adenine deaminase</fullName>
        <shortName evidence="6">Adenase</shortName>
        <shortName evidence="6">Adenine aminase</shortName>
        <ecNumber evidence="2 6">3.5.4.2</ecNumber>
    </recommendedName>
</protein>
<dbReference type="GO" id="GO:0000034">
    <property type="term" value="F:adenine deaminase activity"/>
    <property type="evidence" value="ECO:0007669"/>
    <property type="project" value="UniProtKB-UniRule"/>
</dbReference>
<evidence type="ECO:0000259" key="7">
    <source>
        <dbReference type="Pfam" id="PF01979"/>
    </source>
</evidence>
<evidence type="ECO:0000256" key="3">
    <source>
        <dbReference type="ARBA" id="ARBA00022801"/>
    </source>
</evidence>
<comment type="caution">
    <text evidence="9">The sequence shown here is derived from an EMBL/GenBank/DDBJ whole genome shotgun (WGS) entry which is preliminary data.</text>
</comment>
<dbReference type="PANTHER" id="PTHR11113:SF2">
    <property type="entry name" value="ADENINE DEAMINASE"/>
    <property type="match status" value="1"/>
</dbReference>
<dbReference type="InterPro" id="IPR006679">
    <property type="entry name" value="Adenine_deam"/>
</dbReference>
<evidence type="ECO:0000256" key="5">
    <source>
        <dbReference type="ARBA" id="ARBA00047720"/>
    </source>
</evidence>
<keyword evidence="3 6" id="KW-0378">Hydrolase</keyword>
<dbReference type="GO" id="GO:0006146">
    <property type="term" value="P:adenine catabolic process"/>
    <property type="evidence" value="ECO:0007669"/>
    <property type="project" value="InterPro"/>
</dbReference>
<comment type="catalytic activity">
    <reaction evidence="5 6">
        <text>adenine + H2O + H(+) = hypoxanthine + NH4(+)</text>
        <dbReference type="Rhea" id="RHEA:23688"/>
        <dbReference type="ChEBI" id="CHEBI:15377"/>
        <dbReference type="ChEBI" id="CHEBI:15378"/>
        <dbReference type="ChEBI" id="CHEBI:16708"/>
        <dbReference type="ChEBI" id="CHEBI:17368"/>
        <dbReference type="ChEBI" id="CHEBI:28938"/>
        <dbReference type="EC" id="3.5.4.2"/>
    </reaction>
</comment>
<dbReference type="AlphaFoldDB" id="A0A9D1NKP6"/>
<evidence type="ECO:0000256" key="2">
    <source>
        <dbReference type="ARBA" id="ARBA00012782"/>
    </source>
</evidence>
<reference evidence="9" key="1">
    <citation type="submission" date="2020-10" db="EMBL/GenBank/DDBJ databases">
        <authorList>
            <person name="Gilroy R."/>
        </authorList>
    </citation>
    <scope>NUCLEOTIDE SEQUENCE</scope>
    <source>
        <strain evidence="9">10669</strain>
    </source>
</reference>
<sequence>MERFDKVLKNCRALDVRAGGIGKADIAFRNGLIAAVGENLGEGEDCGGLFALPGFIDAHVHIESSQLIPSRFAEAVVPRGTTTVVADPHEIANVCGMDGVDFMIADAAGTPLEVKMMMPSCVPASPAESGGAVLDAGAVAAALARDDIFGLGEMMNYPGVTGGDAEALAKLAAARAAGKPVDGHFPGGKGPELAAYAAAGISSDHECNDADEARDKLAAGMDVFIRQGSAGKQLLAILPAVNEGNIARFSLCTDDCCAADILNFGHIDRILAQATAAGVPAADAVRMATLNPAEHYGLNCGAIERGRQADVVLVPDLENFKPLRVYKRGVLVAERGKALFNAAPADLSKVTNTLRMPPVTEDKLRLAGTARRYALKMQAGSLIKELAPFKEGLPKLCVAERHKNTGRTGVCALDGYGIKGGAIALSISHDAHNVVCAGDSDADMRLAMNSLLPMGGGICAVKNGKLALSLALPVAGLMSCAPAEQTAAKMTAINDFCKKQLRVDAEAEPVMALSFLALTVIPHACLTDRGLFDADKFRFIRDAGV</sequence>
<organism evidence="9 10">
    <name type="scientific">Candidatus Spyradosoma merdigallinarum</name>
    <dbReference type="NCBI Taxonomy" id="2840950"/>
    <lineage>
        <taxon>Bacteria</taxon>
        <taxon>Pseudomonadati</taxon>
        <taxon>Verrucomicrobiota</taxon>
        <taxon>Opitutia</taxon>
        <taxon>Opitutia incertae sedis</taxon>
        <taxon>Candidatus Spyradosoma</taxon>
    </lineage>
</organism>
<dbReference type="HAMAP" id="MF_01518">
    <property type="entry name" value="Adenine_deamin"/>
    <property type="match status" value="1"/>
</dbReference>
<dbReference type="SUPFAM" id="SSF51338">
    <property type="entry name" value="Composite domain of metallo-dependent hydrolases"/>
    <property type="match status" value="1"/>
</dbReference>
<evidence type="ECO:0000256" key="4">
    <source>
        <dbReference type="ARBA" id="ARBA00023211"/>
    </source>
</evidence>
<comment type="similarity">
    <text evidence="1 6">Belongs to the metallo-dependent hydrolases superfamily. Adenine deaminase family.</text>
</comment>
<evidence type="ECO:0000259" key="8">
    <source>
        <dbReference type="Pfam" id="PF13382"/>
    </source>
</evidence>
<dbReference type="PANTHER" id="PTHR11113">
    <property type="entry name" value="N-ACETYLGLUCOSAMINE-6-PHOSPHATE DEACETYLASE"/>
    <property type="match status" value="1"/>
</dbReference>
<evidence type="ECO:0000313" key="9">
    <source>
        <dbReference type="EMBL" id="HIV04233.1"/>
    </source>
</evidence>
<dbReference type="InterPro" id="IPR032466">
    <property type="entry name" value="Metal_Hydrolase"/>
</dbReference>
<feature type="domain" description="Amidohydrolase-related" evidence="7">
    <location>
        <begin position="51"/>
        <end position="332"/>
    </location>
</feature>
<dbReference type="InterPro" id="IPR026912">
    <property type="entry name" value="Adenine_deam_C"/>
</dbReference>
<evidence type="ECO:0000256" key="1">
    <source>
        <dbReference type="ARBA" id="ARBA00006773"/>
    </source>
</evidence>
<dbReference type="Proteomes" id="UP000886812">
    <property type="component" value="Unassembled WGS sequence"/>
</dbReference>
<reference evidence="9" key="2">
    <citation type="journal article" date="2021" name="PeerJ">
        <title>Extensive microbial diversity within the chicken gut microbiome revealed by metagenomics and culture.</title>
        <authorList>
            <person name="Gilroy R."/>
            <person name="Ravi A."/>
            <person name="Getino M."/>
            <person name="Pursley I."/>
            <person name="Horton D.L."/>
            <person name="Alikhan N.F."/>
            <person name="Baker D."/>
            <person name="Gharbi K."/>
            <person name="Hall N."/>
            <person name="Watson M."/>
            <person name="Adriaenssens E.M."/>
            <person name="Foster-Nyarko E."/>
            <person name="Jarju S."/>
            <person name="Secka A."/>
            <person name="Antonio M."/>
            <person name="Oren A."/>
            <person name="Chaudhuri R.R."/>
            <person name="La Ragione R."/>
            <person name="Hildebrand F."/>
            <person name="Pallen M.J."/>
        </authorList>
    </citation>
    <scope>NUCLEOTIDE SEQUENCE</scope>
    <source>
        <strain evidence="9">10669</strain>
    </source>
</reference>
<accession>A0A9D1NKP6</accession>
<feature type="domain" description="Adenine deaminase C-terminal" evidence="8">
    <location>
        <begin position="389"/>
        <end position="537"/>
    </location>
</feature>
<proteinExistence type="inferred from homology"/>
<dbReference type="InterPro" id="IPR006680">
    <property type="entry name" value="Amidohydro-rel"/>
</dbReference>
<comment type="cofactor">
    <cofactor evidence="6">
        <name>Mn(2+)</name>
        <dbReference type="ChEBI" id="CHEBI:29035"/>
    </cofactor>
</comment>
<name>A0A9D1NKP6_9BACT</name>
<dbReference type="Gene3D" id="3.20.20.140">
    <property type="entry name" value="Metal-dependent hydrolases"/>
    <property type="match status" value="1"/>
</dbReference>
<keyword evidence="4 6" id="KW-0464">Manganese</keyword>
<dbReference type="CDD" id="cd01295">
    <property type="entry name" value="AdeC"/>
    <property type="match status" value="1"/>
</dbReference>
<dbReference type="SUPFAM" id="SSF51556">
    <property type="entry name" value="Metallo-dependent hydrolases"/>
    <property type="match status" value="1"/>
</dbReference>
<evidence type="ECO:0000256" key="6">
    <source>
        <dbReference type="HAMAP-Rule" id="MF_01518"/>
    </source>
</evidence>
<gene>
    <name evidence="6 9" type="primary">ade</name>
    <name evidence="9" type="ORF">IAC75_03675</name>
</gene>
<evidence type="ECO:0000313" key="10">
    <source>
        <dbReference type="Proteomes" id="UP000886812"/>
    </source>
</evidence>
<dbReference type="InterPro" id="IPR011059">
    <property type="entry name" value="Metal-dep_hydrolase_composite"/>
</dbReference>
<dbReference type="Pfam" id="PF01979">
    <property type="entry name" value="Amidohydro_1"/>
    <property type="match status" value="1"/>
</dbReference>
<dbReference type="NCBIfam" id="TIGR01178">
    <property type="entry name" value="ade"/>
    <property type="match status" value="1"/>
</dbReference>